<evidence type="ECO:0000256" key="2">
    <source>
        <dbReference type="ARBA" id="ARBA00022692"/>
    </source>
</evidence>
<keyword evidence="2 5" id="KW-0812">Transmembrane</keyword>
<comment type="subcellular location">
    <subcellularLocation>
        <location evidence="1">Membrane</location>
        <topology evidence="1">Multi-pass membrane protein</topology>
    </subcellularLocation>
</comment>
<proteinExistence type="predicted"/>
<dbReference type="RefSeq" id="XP_056508814.1">
    <property type="nucleotide sequence ID" value="XM_056658521.1"/>
</dbReference>
<dbReference type="Pfam" id="PF07690">
    <property type="entry name" value="MFS_1"/>
    <property type="match status" value="1"/>
</dbReference>
<dbReference type="Gene3D" id="1.20.1720.10">
    <property type="entry name" value="Multidrug resistance protein D"/>
    <property type="match status" value="1"/>
</dbReference>
<evidence type="ECO:0000256" key="1">
    <source>
        <dbReference type="ARBA" id="ARBA00004141"/>
    </source>
</evidence>
<feature type="transmembrane region" description="Helical" evidence="5">
    <location>
        <begin position="221"/>
        <end position="242"/>
    </location>
</feature>
<feature type="transmembrane region" description="Helical" evidence="5">
    <location>
        <begin position="62"/>
        <end position="80"/>
    </location>
</feature>
<dbReference type="InterPro" id="IPR036259">
    <property type="entry name" value="MFS_trans_sf"/>
</dbReference>
<dbReference type="GO" id="GO:0005886">
    <property type="term" value="C:plasma membrane"/>
    <property type="evidence" value="ECO:0007669"/>
    <property type="project" value="TreeGrafter"/>
</dbReference>
<dbReference type="PANTHER" id="PTHR23501:SF59">
    <property type="entry name" value="MAJOR FACILITATOR SUPERFAMILY (MFS) PROFILE DOMAIN-CONTAINING PROTEIN-RELATED"/>
    <property type="match status" value="1"/>
</dbReference>
<name>A0A9W9ERR4_9EURO</name>
<evidence type="ECO:0000256" key="4">
    <source>
        <dbReference type="ARBA" id="ARBA00023136"/>
    </source>
</evidence>
<reference evidence="6" key="1">
    <citation type="submission" date="2022-11" db="EMBL/GenBank/DDBJ databases">
        <authorList>
            <person name="Petersen C."/>
        </authorList>
    </citation>
    <scope>NUCLEOTIDE SEQUENCE</scope>
    <source>
        <strain evidence="6">IBT 34128</strain>
    </source>
</reference>
<feature type="transmembrane region" description="Helical" evidence="5">
    <location>
        <begin position="21"/>
        <end position="42"/>
    </location>
</feature>
<evidence type="ECO:0008006" key="8">
    <source>
        <dbReference type="Google" id="ProtNLM"/>
    </source>
</evidence>
<keyword evidence="7" id="KW-1185">Reference proteome</keyword>
<protein>
    <recommendedName>
        <fullName evidence="8">Major facilitator superfamily (MFS) profile domain-containing protein</fullName>
    </recommendedName>
</protein>
<dbReference type="GeneID" id="81397690"/>
<keyword evidence="3 5" id="KW-1133">Transmembrane helix</keyword>
<dbReference type="EMBL" id="JAPMSZ010000010">
    <property type="protein sequence ID" value="KAJ5086689.1"/>
    <property type="molecule type" value="Genomic_DNA"/>
</dbReference>
<evidence type="ECO:0000313" key="7">
    <source>
        <dbReference type="Proteomes" id="UP001141434"/>
    </source>
</evidence>
<comment type="caution">
    <text evidence="6">The sequence shown here is derived from an EMBL/GenBank/DDBJ whole genome shotgun (WGS) entry which is preliminary data.</text>
</comment>
<evidence type="ECO:0000313" key="6">
    <source>
        <dbReference type="EMBL" id="KAJ5086689.1"/>
    </source>
</evidence>
<reference evidence="6" key="2">
    <citation type="journal article" date="2023" name="IMA Fungus">
        <title>Comparative genomic study of the Penicillium genus elucidates a diverse pangenome and 15 lateral gene transfer events.</title>
        <authorList>
            <person name="Petersen C."/>
            <person name="Sorensen T."/>
            <person name="Nielsen M.R."/>
            <person name="Sondergaard T.E."/>
            <person name="Sorensen J.L."/>
            <person name="Fitzpatrick D.A."/>
            <person name="Frisvad J.C."/>
            <person name="Nielsen K.L."/>
        </authorList>
    </citation>
    <scope>NUCLEOTIDE SEQUENCE</scope>
    <source>
        <strain evidence="6">IBT 34128</strain>
    </source>
</reference>
<evidence type="ECO:0000256" key="5">
    <source>
        <dbReference type="SAM" id="Phobius"/>
    </source>
</evidence>
<accession>A0A9W9ERR4</accession>
<dbReference type="OrthoDB" id="2351791at2759"/>
<dbReference type="GO" id="GO:0022857">
    <property type="term" value="F:transmembrane transporter activity"/>
    <property type="evidence" value="ECO:0007669"/>
    <property type="project" value="InterPro"/>
</dbReference>
<dbReference type="PANTHER" id="PTHR23501">
    <property type="entry name" value="MAJOR FACILITATOR SUPERFAMILY"/>
    <property type="match status" value="1"/>
</dbReference>
<feature type="transmembrane region" description="Helical" evidence="5">
    <location>
        <begin position="92"/>
        <end position="111"/>
    </location>
</feature>
<gene>
    <name evidence="6" type="ORF">NUU61_007996</name>
</gene>
<dbReference type="SUPFAM" id="SSF103473">
    <property type="entry name" value="MFS general substrate transporter"/>
    <property type="match status" value="1"/>
</dbReference>
<evidence type="ECO:0000256" key="3">
    <source>
        <dbReference type="ARBA" id="ARBA00022989"/>
    </source>
</evidence>
<dbReference type="InterPro" id="IPR011701">
    <property type="entry name" value="MFS"/>
</dbReference>
<keyword evidence="4 5" id="KW-0472">Membrane</keyword>
<dbReference type="Proteomes" id="UP001141434">
    <property type="component" value="Unassembled WGS sequence"/>
</dbReference>
<sequence length="279" mass="29627">MGVMGPFLQSHSPQDEFRPNWQLKSIFGVVGLLNFVAALDATPLSVVLPTISNDLDGTATEAFWAGTSFLVASCIVQPVFSLASDIFGRKMSLLTAVAAFTLGSILAAVASGLLPDAMLTEVLIADLTTSVSYLGCFLHGIILCSGIYYLPLYYKGTLGYSPVIAGVAFQNRIKTEFHSHPELGRSADAFAQDASSLVHYTKSLPAESAPRCLIAGLYADALSIVWVVMCGAAGLGLISSLLTKGYSMNQSFNSDQDLQSARTTDVESNVGVEFEKTCD</sequence>
<feature type="transmembrane region" description="Helical" evidence="5">
    <location>
        <begin position="131"/>
        <end position="150"/>
    </location>
</feature>
<organism evidence="6 7">
    <name type="scientific">Penicillium alfredii</name>
    <dbReference type="NCBI Taxonomy" id="1506179"/>
    <lineage>
        <taxon>Eukaryota</taxon>
        <taxon>Fungi</taxon>
        <taxon>Dikarya</taxon>
        <taxon>Ascomycota</taxon>
        <taxon>Pezizomycotina</taxon>
        <taxon>Eurotiomycetes</taxon>
        <taxon>Eurotiomycetidae</taxon>
        <taxon>Eurotiales</taxon>
        <taxon>Aspergillaceae</taxon>
        <taxon>Penicillium</taxon>
    </lineage>
</organism>
<dbReference type="AlphaFoldDB" id="A0A9W9ERR4"/>